<keyword evidence="4" id="KW-1185">Reference proteome</keyword>
<dbReference type="STRING" id="670307.HYPDE_29958"/>
<dbReference type="Pfam" id="PF00753">
    <property type="entry name" value="Lactamase_B"/>
    <property type="match status" value="1"/>
</dbReference>
<dbReference type="OrthoDB" id="420651at2"/>
<dbReference type="PANTHER" id="PTHR42951:SF4">
    <property type="entry name" value="ACYL-COENZYME A THIOESTERASE MBLAC2"/>
    <property type="match status" value="1"/>
</dbReference>
<dbReference type="PANTHER" id="PTHR42951">
    <property type="entry name" value="METALLO-BETA-LACTAMASE DOMAIN-CONTAINING"/>
    <property type="match status" value="1"/>
</dbReference>
<proteinExistence type="inferred from homology"/>
<accession>N0BAW5</accession>
<dbReference type="GO" id="GO:0017001">
    <property type="term" value="P:antibiotic catabolic process"/>
    <property type="evidence" value="ECO:0007669"/>
    <property type="project" value="UniProtKB-ARBA"/>
</dbReference>
<name>N0BAW5_9HYPH</name>
<dbReference type="InterPro" id="IPR050855">
    <property type="entry name" value="NDM-1-like"/>
</dbReference>
<gene>
    <name evidence="3" type="ORF">HYPDE_29958</name>
</gene>
<dbReference type="AlphaFoldDB" id="N0BAW5"/>
<dbReference type="Gene3D" id="3.60.15.10">
    <property type="entry name" value="Ribonuclease Z/Hydroxyacylglutathione hydrolase-like"/>
    <property type="match status" value="1"/>
</dbReference>
<dbReference type="PROSITE" id="PS51318">
    <property type="entry name" value="TAT"/>
    <property type="match status" value="1"/>
</dbReference>
<dbReference type="eggNOG" id="COG0491">
    <property type="taxonomic scope" value="Bacteria"/>
</dbReference>
<dbReference type="InterPro" id="IPR036866">
    <property type="entry name" value="RibonucZ/Hydroxyglut_hydro"/>
</dbReference>
<evidence type="ECO:0000313" key="3">
    <source>
        <dbReference type="EMBL" id="AGK57666.1"/>
    </source>
</evidence>
<dbReference type="SMART" id="SM00849">
    <property type="entry name" value="Lactamase_B"/>
    <property type="match status" value="1"/>
</dbReference>
<dbReference type="HOGENOM" id="CLU_056342_0_0_5"/>
<dbReference type="CDD" id="cd16282">
    <property type="entry name" value="metallo-hydrolase-like_MBL-fold"/>
    <property type="match status" value="1"/>
</dbReference>
<evidence type="ECO:0000313" key="4">
    <source>
        <dbReference type="Proteomes" id="UP000005952"/>
    </source>
</evidence>
<dbReference type="NCBIfam" id="TIGR04559">
    <property type="entry name" value="SoxH_rel_PQQ_2"/>
    <property type="match status" value="1"/>
</dbReference>
<dbReference type="Proteomes" id="UP000005952">
    <property type="component" value="Chromosome"/>
</dbReference>
<dbReference type="InterPro" id="IPR001279">
    <property type="entry name" value="Metallo-B-lactamas"/>
</dbReference>
<protein>
    <submittedName>
        <fullName evidence="3">Beta-lactamase</fullName>
    </submittedName>
</protein>
<dbReference type="EMBL" id="CP005587">
    <property type="protein sequence ID" value="AGK57666.1"/>
    <property type="molecule type" value="Genomic_DNA"/>
</dbReference>
<sequence length="322" mass="34797">MSENSHSRARPSRKEFLRGGALAALLPLLPRIPLAEAKEIGLLEVAPGIFVHVGAYALVNAENHGDISNACVIVGSGSAAIVDTGGSYAVGRALRDAIAKITDKPIRYVINTHMHPDHVLGNAAFERLGAEFVGHHKLPAALAARADSYLRNARDRLGESGFAGTKIVMPTKLVTNTLDLDLGGRSLTLKAHPTAHTDNDLTIFDYPTETFLLGDLLFSGHIPTLDGSIVGWLKLIPELMKEKAARAIPGHGPKSMPWPDAILPEQRYLETIARDVRAMIKNGDTLEKAVATAGQSERGNWQLFDEHNGMNVTAAFTELEWE</sequence>
<dbReference type="RefSeq" id="WP_015597701.1">
    <property type="nucleotide sequence ID" value="NC_021172.1"/>
</dbReference>
<dbReference type="InterPro" id="IPR030829">
    <property type="entry name" value="SoxH-rel_PQQ_2"/>
</dbReference>
<evidence type="ECO:0000259" key="2">
    <source>
        <dbReference type="SMART" id="SM00849"/>
    </source>
</evidence>
<evidence type="ECO:0000256" key="1">
    <source>
        <dbReference type="ARBA" id="ARBA00005250"/>
    </source>
</evidence>
<organism evidence="3 4">
    <name type="scientific">Hyphomicrobium denitrificans 1NES1</name>
    <dbReference type="NCBI Taxonomy" id="670307"/>
    <lineage>
        <taxon>Bacteria</taxon>
        <taxon>Pseudomonadati</taxon>
        <taxon>Pseudomonadota</taxon>
        <taxon>Alphaproteobacteria</taxon>
        <taxon>Hyphomicrobiales</taxon>
        <taxon>Hyphomicrobiaceae</taxon>
        <taxon>Hyphomicrobium</taxon>
    </lineage>
</organism>
<feature type="domain" description="Metallo-beta-lactamase" evidence="2">
    <location>
        <begin position="67"/>
        <end position="251"/>
    </location>
</feature>
<dbReference type="InterPro" id="IPR006311">
    <property type="entry name" value="TAT_signal"/>
</dbReference>
<dbReference type="SUPFAM" id="SSF56281">
    <property type="entry name" value="Metallo-hydrolase/oxidoreductase"/>
    <property type="match status" value="1"/>
</dbReference>
<comment type="similarity">
    <text evidence="1">Belongs to the metallo-beta-lactamase superfamily. Class-B beta-lactamase family.</text>
</comment>
<dbReference type="KEGG" id="hdt:HYPDE_29958"/>
<reference evidence="3 4" key="1">
    <citation type="journal article" date="2013" name="Genome Announc.">
        <title>Genome sequences for three denitrifying bacterial strains isolated from a uranium- and nitrate-contaminated subsurface environment.</title>
        <authorList>
            <person name="Venkatramanan R."/>
            <person name="Prakash O."/>
            <person name="Woyke T."/>
            <person name="Chain P."/>
            <person name="Goodwin L.A."/>
            <person name="Watson D."/>
            <person name="Brooks S."/>
            <person name="Kostka J.E."/>
            <person name="Green S.J."/>
        </authorList>
    </citation>
    <scope>NUCLEOTIDE SEQUENCE [LARGE SCALE GENOMIC DNA]</scope>
    <source>
        <strain evidence="3 4">1NES1</strain>
    </source>
</reference>